<evidence type="ECO:0000256" key="1">
    <source>
        <dbReference type="SAM" id="MobiDB-lite"/>
    </source>
</evidence>
<sequence>MQKKNCCATTDHPESREPRLQQEPRLGKGAVSIGSLSHCITEARIKHGLCKQELQGQMARIRSRSSTTCPKKPSRIIETASCLNAGLQQQHSPTVTLWIADSVQRVLLAGGSTDKGDLLLQQRVRTSLQHQRPQLSNEAAGVGGICGVLAPLTAAPDSHDPFMAVSNMVIATASPGLVYSSNGGAEVSISTSNGQRSIAGSPSTVGCNMEAVQPVAVLTTAGACRLAEAVRRNWQWCLYSKALHELGSRCLRDAQHTQHSPMAGRTAMTTRSIDPGEEAARNNGSYTGHTSGKDETHTVGSCVAICNSGGKAYSYAVLRGDEVRTHDVVVPRGGENDVQPMAHTAVMRQKAHGDVVACGFKVKEPDATGEVGGGSSGVQAVPRRAMMRTQVYASRARAQATVATEEVVVSSNRAHVQLTANLGREVHAAKCRGYHVLTRRSYRIAEHSTADRRQGEKAVPEEGSLRCQGVVVPQTLVGAVTYNHCCFDRKSGKVA</sequence>
<comment type="caution">
    <text evidence="2">The sequence shown here is derived from an EMBL/GenBank/DDBJ whole genome shotgun (WGS) entry which is preliminary data.</text>
</comment>
<feature type="compositionally biased region" description="Basic and acidic residues" evidence="1">
    <location>
        <begin position="11"/>
        <end position="26"/>
    </location>
</feature>
<gene>
    <name evidence="2" type="ORF">JKP88DRAFT_245969</name>
</gene>
<protein>
    <submittedName>
        <fullName evidence="2">Uncharacterized protein</fullName>
    </submittedName>
</protein>
<evidence type="ECO:0000313" key="2">
    <source>
        <dbReference type="EMBL" id="KAG5181809.1"/>
    </source>
</evidence>
<accession>A0A836CDM3</accession>
<reference evidence="2" key="1">
    <citation type="submission" date="2021-02" db="EMBL/GenBank/DDBJ databases">
        <title>First Annotated Genome of the Yellow-green Alga Tribonema minus.</title>
        <authorList>
            <person name="Mahan K.M."/>
        </authorList>
    </citation>
    <scope>NUCLEOTIDE SEQUENCE</scope>
    <source>
        <strain evidence="2">UTEX B ZZ1240</strain>
    </source>
</reference>
<keyword evidence="3" id="KW-1185">Reference proteome</keyword>
<feature type="region of interest" description="Disordered" evidence="1">
    <location>
        <begin position="257"/>
        <end position="295"/>
    </location>
</feature>
<organism evidence="2 3">
    <name type="scientific">Tribonema minus</name>
    <dbReference type="NCBI Taxonomy" id="303371"/>
    <lineage>
        <taxon>Eukaryota</taxon>
        <taxon>Sar</taxon>
        <taxon>Stramenopiles</taxon>
        <taxon>Ochrophyta</taxon>
        <taxon>PX clade</taxon>
        <taxon>Xanthophyceae</taxon>
        <taxon>Tribonematales</taxon>
        <taxon>Tribonemataceae</taxon>
        <taxon>Tribonema</taxon>
    </lineage>
</organism>
<evidence type="ECO:0000313" key="3">
    <source>
        <dbReference type="Proteomes" id="UP000664859"/>
    </source>
</evidence>
<proteinExistence type="predicted"/>
<dbReference type="EMBL" id="JAFCMP010000290">
    <property type="protein sequence ID" value="KAG5181809.1"/>
    <property type="molecule type" value="Genomic_DNA"/>
</dbReference>
<feature type="region of interest" description="Disordered" evidence="1">
    <location>
        <begin position="1"/>
        <end position="26"/>
    </location>
</feature>
<dbReference type="Proteomes" id="UP000664859">
    <property type="component" value="Unassembled WGS sequence"/>
</dbReference>
<dbReference type="AlphaFoldDB" id="A0A836CDM3"/>
<name>A0A836CDM3_9STRA</name>